<evidence type="ECO:0000313" key="2">
    <source>
        <dbReference type="Proteomes" id="UP000287527"/>
    </source>
</evidence>
<dbReference type="OrthoDB" id="676614at2"/>
<dbReference type="AlphaFoldDB" id="A0A3S3TZR7"/>
<dbReference type="Proteomes" id="UP000287527">
    <property type="component" value="Unassembled WGS sequence"/>
</dbReference>
<sequence length="162" mass="18649">MAVHRLLIDDFVTIDYGLIAIHSSLEDYRLAYFMNRELSILLEKSNHDIGVTINEGESCFSRFIFENPDDDSMWNLIQNKAKVISMQSNTSTSLFEDTDMSLTTNVFLMPELKKVDYVLKIENIPAHLELDDIVEKLLTIKQVATAYTIDHTKLKSKNNLIF</sequence>
<dbReference type="InterPro" id="IPR047690">
    <property type="entry name" value="IPExxxVDY_fam"/>
</dbReference>
<proteinExistence type="predicted"/>
<comment type="caution">
    <text evidence="1">The sequence shown here is derived from an EMBL/GenBank/DDBJ whole genome shotgun (WGS) entry which is preliminary data.</text>
</comment>
<gene>
    <name evidence="1" type="ORF">EPI11_11865</name>
</gene>
<evidence type="ECO:0000313" key="1">
    <source>
        <dbReference type="EMBL" id="RWW99640.1"/>
    </source>
</evidence>
<keyword evidence="2" id="KW-1185">Reference proteome</keyword>
<reference evidence="1 2" key="1">
    <citation type="submission" date="2019-01" db="EMBL/GenBank/DDBJ databases">
        <title>Flavobacterium sp. nov.,isolated from freshwater.</title>
        <authorList>
            <person name="Zhang R."/>
            <person name="Du Z.-J."/>
        </authorList>
    </citation>
    <scope>NUCLEOTIDE SEQUENCE [LARGE SCALE GENOMIC DNA]</scope>
    <source>
        <strain evidence="1 2">1E403</strain>
    </source>
</reference>
<name>A0A3S3TZR7_9FLAO</name>
<organism evidence="1 2">
    <name type="scientific">Flavobacterium cerinum</name>
    <dbReference type="NCBI Taxonomy" id="2502784"/>
    <lineage>
        <taxon>Bacteria</taxon>
        <taxon>Pseudomonadati</taxon>
        <taxon>Bacteroidota</taxon>
        <taxon>Flavobacteriia</taxon>
        <taxon>Flavobacteriales</taxon>
        <taxon>Flavobacteriaceae</taxon>
        <taxon>Flavobacterium</taxon>
    </lineage>
</organism>
<dbReference type="RefSeq" id="WP_128390189.1">
    <property type="nucleotide sequence ID" value="NZ_SBII01000008.1"/>
</dbReference>
<protein>
    <submittedName>
        <fullName evidence="1">IPExxxVDY family protein</fullName>
    </submittedName>
</protein>
<dbReference type="NCBIfam" id="NF033205">
    <property type="entry name" value="IPExxxVDY"/>
    <property type="match status" value="1"/>
</dbReference>
<dbReference type="EMBL" id="SBII01000008">
    <property type="protein sequence ID" value="RWW99640.1"/>
    <property type="molecule type" value="Genomic_DNA"/>
</dbReference>
<accession>A0A3S3TZR7</accession>